<sequence>MLTIATAAKTTAIKQYCQHWLGCVAIGDFSNAQALIDKPNEAGRQWSRPDIQQCLTSYFGDGRQTPTYCIDNRDIDHCQPCFMERDDGGLLCDFNLPVNDQLTDLTVQFEFKPTQANQFEVTIHDIHVL</sequence>
<proteinExistence type="predicted"/>
<dbReference type="PATRIC" id="fig|740709.3.peg.256"/>
<evidence type="ECO:0000313" key="2">
    <source>
        <dbReference type="EMBL" id="EKE87680.1"/>
    </source>
</evidence>
<dbReference type="OrthoDB" id="6388805at2"/>
<dbReference type="eggNOG" id="ENOG503382H">
    <property type="taxonomic scope" value="Bacteria"/>
</dbReference>
<name>K2LCS7_9GAMM</name>
<dbReference type="Pfam" id="PF24705">
    <property type="entry name" value="DUF7668"/>
    <property type="match status" value="1"/>
</dbReference>
<dbReference type="EMBL" id="AMRG01000001">
    <property type="protein sequence ID" value="EKE87680.1"/>
    <property type="molecule type" value="Genomic_DNA"/>
</dbReference>
<accession>K2LCS7</accession>
<gene>
    <name evidence="2" type="ORF">A10D4_01270</name>
</gene>
<evidence type="ECO:0000259" key="1">
    <source>
        <dbReference type="Pfam" id="PF24705"/>
    </source>
</evidence>
<dbReference type="Proteomes" id="UP000014115">
    <property type="component" value="Unassembled WGS sequence"/>
</dbReference>
<dbReference type="InterPro" id="IPR056085">
    <property type="entry name" value="DUF7668"/>
</dbReference>
<dbReference type="AlphaFoldDB" id="K2LCS7"/>
<keyword evidence="3" id="KW-1185">Reference proteome</keyword>
<comment type="caution">
    <text evidence="2">The sequence shown here is derived from an EMBL/GenBank/DDBJ whole genome shotgun (WGS) entry which is preliminary data.</text>
</comment>
<organism evidence="2 3">
    <name type="scientific">Idiomarina xiamenensis 10-D-4</name>
    <dbReference type="NCBI Taxonomy" id="740709"/>
    <lineage>
        <taxon>Bacteria</taxon>
        <taxon>Pseudomonadati</taxon>
        <taxon>Pseudomonadota</taxon>
        <taxon>Gammaproteobacteria</taxon>
        <taxon>Alteromonadales</taxon>
        <taxon>Idiomarinaceae</taxon>
        <taxon>Idiomarina</taxon>
    </lineage>
</organism>
<protein>
    <recommendedName>
        <fullName evidence="1">DUF7668 domain-containing protein</fullName>
    </recommendedName>
</protein>
<dbReference type="RefSeq" id="WP_008487211.1">
    <property type="nucleotide sequence ID" value="NZ_AMRG01000001.1"/>
</dbReference>
<feature type="domain" description="DUF7668" evidence="1">
    <location>
        <begin position="44"/>
        <end position="129"/>
    </location>
</feature>
<reference evidence="2 3" key="1">
    <citation type="journal article" date="2012" name="J. Bacteriol.">
        <title>Genome Sequence of Idiomarina xiamenensis Type Strain 10-D-4.</title>
        <authorList>
            <person name="Lai Q."/>
            <person name="Wang L."/>
            <person name="Wang W."/>
            <person name="Shao Z."/>
        </authorList>
    </citation>
    <scope>NUCLEOTIDE SEQUENCE [LARGE SCALE GENOMIC DNA]</scope>
    <source>
        <strain evidence="2 3">10-D-4</strain>
    </source>
</reference>
<evidence type="ECO:0000313" key="3">
    <source>
        <dbReference type="Proteomes" id="UP000014115"/>
    </source>
</evidence>